<accession>A0ABU9XKF8</accession>
<dbReference type="InterPro" id="IPR030910">
    <property type="entry name" value="SLAP_dom"/>
</dbReference>
<name>A0ABU9XKF8_9BACI</name>
<organism evidence="1 2">
    <name type="scientific">Ornithinibacillus xuwenensis</name>
    <dbReference type="NCBI Taxonomy" id="3144668"/>
    <lineage>
        <taxon>Bacteria</taxon>
        <taxon>Bacillati</taxon>
        <taxon>Bacillota</taxon>
        <taxon>Bacilli</taxon>
        <taxon>Bacillales</taxon>
        <taxon>Bacillaceae</taxon>
        <taxon>Ornithinibacillus</taxon>
    </lineage>
</organism>
<keyword evidence="2" id="KW-1185">Reference proteome</keyword>
<gene>
    <name evidence="1" type="ORF">ABC228_10250</name>
</gene>
<proteinExistence type="predicted"/>
<evidence type="ECO:0000313" key="2">
    <source>
        <dbReference type="Proteomes" id="UP001444625"/>
    </source>
</evidence>
<sequence>MLKLVYHPTWDKALSSKDRELIEQVHQTVFITDKAIQFTPIRWDRNHRNELLLIVLIHNNSDEAYSFKQKRLSFLQHNNVIANHLFDLPYLTIQSKTAMPWTFIFPVNAYNREKTFTEGTLVVTE</sequence>
<reference evidence="1 2" key="1">
    <citation type="submission" date="2024-05" db="EMBL/GenBank/DDBJ databases">
        <authorList>
            <person name="Haq I."/>
            <person name="Ullah Z."/>
            <person name="Ahmad R."/>
            <person name="Li M."/>
            <person name="Tong Y."/>
        </authorList>
    </citation>
    <scope>NUCLEOTIDE SEQUENCE [LARGE SCALE GENOMIC DNA]</scope>
    <source>
        <strain evidence="1 2">16A2E</strain>
    </source>
</reference>
<dbReference type="EMBL" id="JBDIML010000003">
    <property type="protein sequence ID" value="MEN2767569.1"/>
    <property type="molecule type" value="Genomic_DNA"/>
</dbReference>
<comment type="caution">
    <text evidence="1">The sequence shown here is derived from an EMBL/GenBank/DDBJ whole genome shotgun (WGS) entry which is preliminary data.</text>
</comment>
<dbReference type="Proteomes" id="UP001444625">
    <property type="component" value="Unassembled WGS sequence"/>
</dbReference>
<evidence type="ECO:0000313" key="1">
    <source>
        <dbReference type="EMBL" id="MEN2767569.1"/>
    </source>
</evidence>
<protein>
    <submittedName>
        <fullName evidence="1">SLAP domain-containing protein</fullName>
    </submittedName>
</protein>
<dbReference type="NCBIfam" id="TIGR04398">
    <property type="entry name" value="SLAP_DUP"/>
    <property type="match status" value="1"/>
</dbReference>
<dbReference type="RefSeq" id="WP_345825040.1">
    <property type="nucleotide sequence ID" value="NZ_JBDIML010000003.1"/>
</dbReference>